<protein>
    <submittedName>
        <fullName evidence="2">Uncharacterized protein</fullName>
    </submittedName>
</protein>
<proteinExistence type="predicted"/>
<reference evidence="2" key="1">
    <citation type="submission" date="2021-02" db="EMBL/GenBank/DDBJ databases">
        <title>First Annotated Genome of the Yellow-green Alga Tribonema minus.</title>
        <authorList>
            <person name="Mahan K.M."/>
        </authorList>
    </citation>
    <scope>NUCLEOTIDE SEQUENCE</scope>
    <source>
        <strain evidence="2">UTEX B ZZ1240</strain>
    </source>
</reference>
<comment type="caution">
    <text evidence="2">The sequence shown here is derived from an EMBL/GenBank/DDBJ whole genome shotgun (WGS) entry which is preliminary data.</text>
</comment>
<dbReference type="EMBL" id="JAFCMP010000001">
    <property type="protein sequence ID" value="KAG5192909.1"/>
    <property type="molecule type" value="Genomic_DNA"/>
</dbReference>
<name>A0A836CPJ5_9STRA</name>
<dbReference type="Proteomes" id="UP000664859">
    <property type="component" value="Unassembled WGS sequence"/>
</dbReference>
<feature type="signal peptide" evidence="1">
    <location>
        <begin position="1"/>
        <end position="17"/>
    </location>
</feature>
<evidence type="ECO:0000256" key="1">
    <source>
        <dbReference type="SAM" id="SignalP"/>
    </source>
</evidence>
<keyword evidence="1" id="KW-0732">Signal</keyword>
<keyword evidence="3" id="KW-1185">Reference proteome</keyword>
<gene>
    <name evidence="2" type="ORF">JKP88DRAFT_291342</name>
</gene>
<organism evidence="2 3">
    <name type="scientific">Tribonema minus</name>
    <dbReference type="NCBI Taxonomy" id="303371"/>
    <lineage>
        <taxon>Eukaryota</taxon>
        <taxon>Sar</taxon>
        <taxon>Stramenopiles</taxon>
        <taxon>Ochrophyta</taxon>
        <taxon>PX clade</taxon>
        <taxon>Xanthophyceae</taxon>
        <taxon>Tribonematales</taxon>
        <taxon>Tribonemataceae</taxon>
        <taxon>Tribonema</taxon>
    </lineage>
</organism>
<evidence type="ECO:0000313" key="3">
    <source>
        <dbReference type="Proteomes" id="UP000664859"/>
    </source>
</evidence>
<evidence type="ECO:0000313" key="2">
    <source>
        <dbReference type="EMBL" id="KAG5192909.1"/>
    </source>
</evidence>
<sequence length="272" mass="27404">MKSTALLFVCGAALVGAAVDPCGSDVCQFKGKDAANCSAIGQLGDGVLRAYTACSQDCLDDLNIKREAIDPDLLATLFPNPDGTGGSASGLVNYLRFDGSSVAMSLRAGFPTFFMEDPDVAGKVILRETVGGVDCTTNESGCYSQLTTYLKTTQGSTEMAQVGQTLWNNVALSKELEQGLCRIRGCQYYDGDDADAAAATSTCADAFSAVADIRAGTTKACSAFALGPAAQACGGGGSTSPDAAQEDGAGAHAACSAAALALAAVAAAVLTL</sequence>
<accession>A0A836CPJ5</accession>
<feature type="chain" id="PRO_5032766202" evidence="1">
    <location>
        <begin position="18"/>
        <end position="272"/>
    </location>
</feature>
<dbReference type="AlphaFoldDB" id="A0A836CPJ5"/>